<name>A0AAW2W594_SESRA</name>
<protein>
    <submittedName>
        <fullName evidence="2">Receptor-like protein kinase ANXUR2</fullName>
    </submittedName>
</protein>
<comment type="caution">
    <text evidence="2">The sequence shown here is derived from an EMBL/GenBank/DDBJ whole genome shotgun (WGS) entry which is preliminary data.</text>
</comment>
<dbReference type="InterPro" id="IPR045272">
    <property type="entry name" value="ANXUR1/2-like"/>
</dbReference>
<dbReference type="GO" id="GO:0005886">
    <property type="term" value="C:plasma membrane"/>
    <property type="evidence" value="ECO:0007669"/>
    <property type="project" value="TreeGrafter"/>
</dbReference>
<dbReference type="GO" id="GO:0009506">
    <property type="term" value="C:plasmodesma"/>
    <property type="evidence" value="ECO:0007669"/>
    <property type="project" value="TreeGrafter"/>
</dbReference>
<evidence type="ECO:0000313" key="2">
    <source>
        <dbReference type="EMBL" id="KAL0435991.1"/>
    </source>
</evidence>
<sequence>MCKEQDLEDIIDPQLKGKINPECLKKFAETAEKCLADHGVDRPTMGDVLWSLESALQLQDNHEGGSTTSKTANGKSNPENSEPKMDQNSLIAMHRSTLSLGDDDEEPKTRTSDTTEDIFSMFVDQKGR</sequence>
<proteinExistence type="predicted"/>
<feature type="region of interest" description="Disordered" evidence="1">
    <location>
        <begin position="56"/>
        <end position="128"/>
    </location>
</feature>
<feature type="compositionally biased region" description="Polar residues" evidence="1">
    <location>
        <begin position="56"/>
        <end position="90"/>
    </location>
</feature>
<reference evidence="2" key="2">
    <citation type="journal article" date="2024" name="Plant">
        <title>Genomic evolution and insights into agronomic trait innovations of Sesamum species.</title>
        <authorList>
            <person name="Miao H."/>
            <person name="Wang L."/>
            <person name="Qu L."/>
            <person name="Liu H."/>
            <person name="Sun Y."/>
            <person name="Le M."/>
            <person name="Wang Q."/>
            <person name="Wei S."/>
            <person name="Zheng Y."/>
            <person name="Lin W."/>
            <person name="Duan Y."/>
            <person name="Cao H."/>
            <person name="Xiong S."/>
            <person name="Wang X."/>
            <person name="Wei L."/>
            <person name="Li C."/>
            <person name="Ma Q."/>
            <person name="Ju M."/>
            <person name="Zhao R."/>
            <person name="Li G."/>
            <person name="Mu C."/>
            <person name="Tian Q."/>
            <person name="Mei H."/>
            <person name="Zhang T."/>
            <person name="Gao T."/>
            <person name="Zhang H."/>
        </authorList>
    </citation>
    <scope>NUCLEOTIDE SEQUENCE</scope>
    <source>
        <strain evidence="2">G02</strain>
    </source>
</reference>
<reference evidence="2" key="1">
    <citation type="submission" date="2020-06" db="EMBL/GenBank/DDBJ databases">
        <authorList>
            <person name="Li T."/>
            <person name="Hu X."/>
            <person name="Zhang T."/>
            <person name="Song X."/>
            <person name="Zhang H."/>
            <person name="Dai N."/>
            <person name="Sheng W."/>
            <person name="Hou X."/>
            <person name="Wei L."/>
        </authorList>
    </citation>
    <scope>NUCLEOTIDE SEQUENCE</scope>
    <source>
        <strain evidence="2">G02</strain>
        <tissue evidence="2">Leaf</tissue>
    </source>
</reference>
<organism evidence="2">
    <name type="scientific">Sesamum radiatum</name>
    <name type="common">Black benniseed</name>
    <dbReference type="NCBI Taxonomy" id="300843"/>
    <lineage>
        <taxon>Eukaryota</taxon>
        <taxon>Viridiplantae</taxon>
        <taxon>Streptophyta</taxon>
        <taxon>Embryophyta</taxon>
        <taxon>Tracheophyta</taxon>
        <taxon>Spermatophyta</taxon>
        <taxon>Magnoliopsida</taxon>
        <taxon>eudicotyledons</taxon>
        <taxon>Gunneridae</taxon>
        <taxon>Pentapetalae</taxon>
        <taxon>asterids</taxon>
        <taxon>lamiids</taxon>
        <taxon>Lamiales</taxon>
        <taxon>Pedaliaceae</taxon>
        <taxon>Sesamum</taxon>
    </lineage>
</organism>
<evidence type="ECO:0000256" key="1">
    <source>
        <dbReference type="SAM" id="MobiDB-lite"/>
    </source>
</evidence>
<dbReference type="Gene3D" id="1.10.510.10">
    <property type="entry name" value="Transferase(Phosphotransferase) domain 1"/>
    <property type="match status" value="1"/>
</dbReference>
<accession>A0AAW2W594</accession>
<dbReference type="GO" id="GO:0004714">
    <property type="term" value="F:transmembrane receptor protein tyrosine kinase activity"/>
    <property type="evidence" value="ECO:0007669"/>
    <property type="project" value="InterPro"/>
</dbReference>
<keyword evidence="2" id="KW-0808">Transferase</keyword>
<dbReference type="PANTHER" id="PTHR27003">
    <property type="entry name" value="OS07G0166700 PROTEIN"/>
    <property type="match status" value="1"/>
</dbReference>
<gene>
    <name evidence="2" type="ORF">Sradi_0307000</name>
</gene>
<keyword evidence="2" id="KW-0675">Receptor</keyword>
<keyword evidence="2" id="KW-0418">Kinase</keyword>
<dbReference type="EMBL" id="JACGWJ010000002">
    <property type="protein sequence ID" value="KAL0435991.1"/>
    <property type="molecule type" value="Genomic_DNA"/>
</dbReference>
<dbReference type="AlphaFoldDB" id="A0AAW2W594"/>
<dbReference type="PANTHER" id="PTHR27003:SF316">
    <property type="entry name" value="OS05G0280700 PROTEIN"/>
    <property type="match status" value="1"/>
</dbReference>